<dbReference type="Proteomes" id="UP000245119">
    <property type="component" value="Linkage Group LG1"/>
</dbReference>
<reference evidence="14 15" key="1">
    <citation type="submission" date="2018-04" db="EMBL/GenBank/DDBJ databases">
        <title>The genome of golden apple snail Pomacea canaliculata provides insight into stress tolerance and invasive adaptation.</title>
        <authorList>
            <person name="Liu C."/>
            <person name="Liu B."/>
            <person name="Ren Y."/>
            <person name="Zhang Y."/>
            <person name="Wang H."/>
            <person name="Li S."/>
            <person name="Jiang F."/>
            <person name="Yin L."/>
            <person name="Zhang G."/>
            <person name="Qian W."/>
            <person name="Fan W."/>
        </authorList>
    </citation>
    <scope>NUCLEOTIDE SEQUENCE [LARGE SCALE GENOMIC DNA]</scope>
    <source>
        <strain evidence="14">SZHN2017</strain>
        <tissue evidence="14">Muscle</tissue>
    </source>
</reference>
<evidence type="ECO:0000256" key="4">
    <source>
        <dbReference type="ARBA" id="ARBA00022729"/>
    </source>
</evidence>
<dbReference type="EMBL" id="PZQS01000001">
    <property type="protein sequence ID" value="PVD39239.1"/>
    <property type="molecule type" value="Genomic_DNA"/>
</dbReference>
<sequence length="1646" mass="181853">MTRCFTFMKLGTYLGTLQCADDLPETYFRYYATNTDSINVNQVTGNVTLRKQFDFEQVSNNLDPNVKPNSVTFRCTDNRNDPVKGPLTLQEASVDLTIAVTDFNDNAPKFAVPAEGWTLFVGEEASVGTVIAKGLTITDADRGANAQLFTLGFNCTKDTDVCSTFSISYTSISEGKYNFSIRLIKNLDYETRSEYQTAVYAVDGLGTTDVPHLTSSVGLQIIVSDYQDQNPVFKNQNNNFQIDEGLPLGSLVNFALLAQDGDLGARRPIAFEIPQGFFRLRPPVLLDQGIYSAQLEVNAPIDREATPNGYIFTARATELDNGTLTNATVTKDFSCIIRDLNDNGPVFDNSTYSVEVPEVNTDRAREQIPNFVMVVTDKDEPSNARFRLDIVSQTFSGAFSLTPDGVVTGTTNFYLIMTNMYRDYDVPAYRTQTAVIKATEVLNNGSTGPQTSLVTIKVTLTDINDNDPAFNQSQFVGYVPETAVNFTVIAVDIRASDDDSGQNAKIVYSLQDNVRDIFYIEQDTGILRLIGQLDYEKQREYSFQVYASDKGDRPRSAQAPVTIYVQDVNDVAPQFTQGLYTARVSESSLVFEGQVQVQLQNIEERPHPFSNSNSTITYRIVSGNTPTNTFVLDPVTGILTLRDLLDYEATPDGKGFYTLSVEASDNGQPPLTTSCYIRVTVLDENDHSPKFSPTVYYFTLAETVAPGTVVANLNATDEDSGSNGEIKYRIRSGSRDNFDVDSTTGVMRVANDPSFDYDEYSKYEIQVIATDGGSPQRSANATVFVTVLDTNNKPPTFVQPLYVATVNESTPVGTSVLRVNATDPDAGHSLRYSILAYTIQAQNQQGALVGSVFPYDFRNMFAVDAVTGVIKVSSNLDRKYVVETTFDVQCTDINGVANLPQSGTSRVTISISGTQDVTLQFDNNVVYITVSENQPTDKKIYTVQARDPANGFRVVNNYEKVPGTDPNSIFQVSQSNGEVYLSRQLNYDAGERDFSVQIRALDGTRSATVTLSISVSDVNDMAPEFLRDGDSATFGPIEYILGLGLNSDDFELITQPSGDGVLQVRNPLDYETRKVYYLTVIGIDNPYLRGSAVRKSSSVSVTVSVLDVNDNAPTFRDTTKNFSIPATAAVGFPVSKIEAFDLDEGINGEIVYSLQATNDNEALSWFTISETGVLQTKAPFSAQNKRFDLKVVATDKGTPSLSSALPITIKIQGTEDDDGTPQWYNFVNNFVAQAPEHEPNYTLSLRATATPRTPGAVSVYGLVPFGQDYQSFSVDPKTGAIVVKADLDREKQENYTLIISATDSLNSTLISRRTLIVNLLDKNDNFPTFAKTNYSACPTAFEVPTVVYADDNTPVHTIVAYAKACDPDSAPYNRMSYELYTGNNSGTFLCRLGSALRTADIILTEMGMGGWVGSWTLPTSDIVVQVAAVDPDGPQNNRVVYSLQNTVYYPRGGLPYTMNGAFTIGSSTGIVYINLPSYTDFAGGYFNLSIKAEDYLNPQFSDTVQLQIVLHERKQRFKQQRFSRHHSFSFCPISEHRTQGLPVATQTDVCFVITSNNKIYDPHDGITLLDEPKYREVLSKTAYKTIDRGTCYQAQSSESQVKWRDLWWVLVAIAIFMFLCCVILLVTLIILYDRYKDQMRQPRMCE</sequence>
<dbReference type="PRINTS" id="PR00205">
    <property type="entry name" value="CADHERIN"/>
</dbReference>
<dbReference type="GO" id="GO:0007156">
    <property type="term" value="P:homophilic cell adhesion via plasma membrane adhesion molecules"/>
    <property type="evidence" value="ECO:0007669"/>
    <property type="project" value="InterPro"/>
</dbReference>
<evidence type="ECO:0000256" key="7">
    <source>
        <dbReference type="ARBA" id="ARBA00022889"/>
    </source>
</evidence>
<feature type="domain" description="Cadherin" evidence="13">
    <location>
        <begin position="113"/>
        <end position="233"/>
    </location>
</feature>
<keyword evidence="8 12" id="KW-1133">Transmembrane helix</keyword>
<keyword evidence="9 12" id="KW-0472">Membrane</keyword>
<feature type="domain" description="Cadherin" evidence="13">
    <location>
        <begin position="576"/>
        <end position="691"/>
    </location>
</feature>
<dbReference type="SMART" id="SM00112">
    <property type="entry name" value="CA"/>
    <property type="match status" value="13"/>
</dbReference>
<evidence type="ECO:0000256" key="8">
    <source>
        <dbReference type="ARBA" id="ARBA00022989"/>
    </source>
</evidence>
<dbReference type="InterPro" id="IPR015919">
    <property type="entry name" value="Cadherin-like_sf"/>
</dbReference>
<evidence type="ECO:0000256" key="3">
    <source>
        <dbReference type="ARBA" id="ARBA00022692"/>
    </source>
</evidence>
<dbReference type="FunFam" id="2.60.40.60:FF:000005">
    <property type="entry name" value="Protocadherin 9"/>
    <property type="match status" value="1"/>
</dbReference>
<comment type="caution">
    <text evidence="14">The sequence shown here is derived from an EMBL/GenBank/DDBJ whole genome shotgun (WGS) entry which is preliminary data.</text>
</comment>
<evidence type="ECO:0000256" key="2">
    <source>
        <dbReference type="ARBA" id="ARBA00022475"/>
    </source>
</evidence>
<dbReference type="CDD" id="cd11304">
    <property type="entry name" value="Cadherin_repeat"/>
    <property type="match status" value="12"/>
</dbReference>
<comment type="subcellular location">
    <subcellularLocation>
        <location evidence="1">Cell membrane</location>
        <topology evidence="1">Single-pass type I membrane protein</topology>
    </subcellularLocation>
</comment>
<dbReference type="STRING" id="400727.A0A2T7Q0P8"/>
<keyword evidence="4" id="KW-0732">Signal</keyword>
<dbReference type="InterPro" id="IPR002126">
    <property type="entry name" value="Cadherin-like_dom"/>
</dbReference>
<evidence type="ECO:0000256" key="5">
    <source>
        <dbReference type="ARBA" id="ARBA00022737"/>
    </source>
</evidence>
<evidence type="ECO:0000313" key="15">
    <source>
        <dbReference type="Proteomes" id="UP000245119"/>
    </source>
</evidence>
<dbReference type="OrthoDB" id="6491773at2759"/>
<feature type="domain" description="Cadherin" evidence="13">
    <location>
        <begin position="471"/>
        <end position="575"/>
    </location>
</feature>
<feature type="transmembrane region" description="Helical" evidence="12">
    <location>
        <begin position="1606"/>
        <end position="1632"/>
    </location>
</feature>
<dbReference type="GO" id="GO:0005509">
    <property type="term" value="F:calcium ion binding"/>
    <property type="evidence" value="ECO:0007669"/>
    <property type="project" value="UniProtKB-UniRule"/>
</dbReference>
<keyword evidence="6 11" id="KW-0106">Calcium</keyword>
<feature type="domain" description="Cadherin" evidence="13">
    <location>
        <begin position="922"/>
        <end position="1025"/>
    </location>
</feature>
<dbReference type="Gene3D" id="2.60.40.60">
    <property type="entry name" value="Cadherins"/>
    <property type="match status" value="14"/>
</dbReference>
<dbReference type="PANTHER" id="PTHR24028">
    <property type="entry name" value="CADHERIN-87A"/>
    <property type="match status" value="1"/>
</dbReference>
<keyword evidence="2" id="KW-1003">Cell membrane</keyword>
<evidence type="ECO:0000256" key="9">
    <source>
        <dbReference type="ARBA" id="ARBA00023136"/>
    </source>
</evidence>
<dbReference type="GO" id="GO:0005886">
    <property type="term" value="C:plasma membrane"/>
    <property type="evidence" value="ECO:0007669"/>
    <property type="project" value="UniProtKB-SubCell"/>
</dbReference>
<keyword evidence="3 12" id="KW-0812">Transmembrane</keyword>
<dbReference type="PROSITE" id="PS00232">
    <property type="entry name" value="CADHERIN_1"/>
    <property type="match status" value="5"/>
</dbReference>
<feature type="domain" description="Cadherin" evidence="13">
    <location>
        <begin position="798"/>
        <end position="921"/>
    </location>
</feature>
<evidence type="ECO:0000259" key="13">
    <source>
        <dbReference type="PROSITE" id="PS50268"/>
    </source>
</evidence>
<keyword evidence="7" id="KW-0130">Cell adhesion</keyword>
<evidence type="ECO:0000256" key="11">
    <source>
        <dbReference type="PROSITE-ProRule" id="PRU00043"/>
    </source>
</evidence>
<proteinExistence type="predicted"/>
<evidence type="ECO:0000256" key="10">
    <source>
        <dbReference type="ARBA" id="ARBA00023180"/>
    </source>
</evidence>
<keyword evidence="5" id="KW-0677">Repeat</keyword>
<feature type="domain" description="Cadherin" evidence="13">
    <location>
        <begin position="348"/>
        <end position="470"/>
    </location>
</feature>
<organism evidence="14 15">
    <name type="scientific">Pomacea canaliculata</name>
    <name type="common">Golden apple snail</name>
    <dbReference type="NCBI Taxonomy" id="400727"/>
    <lineage>
        <taxon>Eukaryota</taxon>
        <taxon>Metazoa</taxon>
        <taxon>Spiralia</taxon>
        <taxon>Lophotrochozoa</taxon>
        <taxon>Mollusca</taxon>
        <taxon>Gastropoda</taxon>
        <taxon>Caenogastropoda</taxon>
        <taxon>Architaenioglossa</taxon>
        <taxon>Ampullarioidea</taxon>
        <taxon>Ampullariidae</taxon>
        <taxon>Pomacea</taxon>
    </lineage>
</organism>
<evidence type="ECO:0000256" key="1">
    <source>
        <dbReference type="ARBA" id="ARBA00004251"/>
    </source>
</evidence>
<evidence type="ECO:0000256" key="6">
    <source>
        <dbReference type="ARBA" id="ARBA00022837"/>
    </source>
</evidence>
<dbReference type="InterPro" id="IPR050174">
    <property type="entry name" value="Protocadherin/Cadherin-CA"/>
</dbReference>
<dbReference type="InterPro" id="IPR020894">
    <property type="entry name" value="Cadherin_CS"/>
</dbReference>
<name>A0A2T7Q0P8_POMCA</name>
<dbReference type="PROSITE" id="PS50268">
    <property type="entry name" value="CADHERIN_2"/>
    <property type="match status" value="13"/>
</dbReference>
<evidence type="ECO:0000313" key="14">
    <source>
        <dbReference type="EMBL" id="PVD39239.1"/>
    </source>
</evidence>
<feature type="domain" description="Cadherin" evidence="13">
    <location>
        <begin position="234"/>
        <end position="347"/>
    </location>
</feature>
<feature type="domain" description="Cadherin" evidence="13">
    <location>
        <begin position="1423"/>
        <end position="1522"/>
    </location>
</feature>
<dbReference type="PANTHER" id="PTHR24028:SF328">
    <property type="entry name" value="CADHERIN-3"/>
    <property type="match status" value="1"/>
</dbReference>
<accession>A0A2T7Q0P8</accession>
<feature type="domain" description="Cadherin" evidence="13">
    <location>
        <begin position="692"/>
        <end position="797"/>
    </location>
</feature>
<evidence type="ECO:0000256" key="12">
    <source>
        <dbReference type="SAM" id="Phobius"/>
    </source>
</evidence>
<keyword evidence="15" id="KW-1185">Reference proteome</keyword>
<feature type="domain" description="Cadherin" evidence="13">
    <location>
        <begin position="1028"/>
        <end position="1115"/>
    </location>
</feature>
<dbReference type="Pfam" id="PF00028">
    <property type="entry name" value="Cadherin"/>
    <property type="match status" value="7"/>
</dbReference>
<dbReference type="FunFam" id="2.60.40.60:FF:000118">
    <property type="entry name" value="protocadherin Fat 4"/>
    <property type="match status" value="1"/>
</dbReference>
<feature type="domain" description="Cadherin" evidence="13">
    <location>
        <begin position="20"/>
        <end position="110"/>
    </location>
</feature>
<protein>
    <recommendedName>
        <fullName evidence="13">Cadherin domain-containing protein</fullName>
    </recommendedName>
</protein>
<gene>
    <name evidence="14" type="ORF">C0Q70_01867</name>
</gene>
<feature type="domain" description="Cadherin" evidence="13">
    <location>
        <begin position="1260"/>
        <end position="1329"/>
    </location>
</feature>
<keyword evidence="10" id="KW-0325">Glycoprotein</keyword>
<feature type="domain" description="Cadherin" evidence="13">
    <location>
        <begin position="1116"/>
        <end position="1223"/>
    </location>
</feature>
<dbReference type="SUPFAM" id="SSF49313">
    <property type="entry name" value="Cadherin-like"/>
    <property type="match status" value="12"/>
</dbReference>